<organism evidence="3">
    <name type="scientific">Notodromas monacha</name>
    <dbReference type="NCBI Taxonomy" id="399045"/>
    <lineage>
        <taxon>Eukaryota</taxon>
        <taxon>Metazoa</taxon>
        <taxon>Ecdysozoa</taxon>
        <taxon>Arthropoda</taxon>
        <taxon>Crustacea</taxon>
        <taxon>Oligostraca</taxon>
        <taxon>Ostracoda</taxon>
        <taxon>Podocopa</taxon>
        <taxon>Podocopida</taxon>
        <taxon>Cypridocopina</taxon>
        <taxon>Cypridoidea</taxon>
        <taxon>Cyprididae</taxon>
        <taxon>Notodromas</taxon>
    </lineage>
</organism>
<protein>
    <submittedName>
        <fullName evidence="3">Uncharacterized protein</fullName>
    </submittedName>
</protein>
<evidence type="ECO:0000313" key="4">
    <source>
        <dbReference type="Proteomes" id="UP000678499"/>
    </source>
</evidence>
<dbReference type="AlphaFoldDB" id="A0A7R9GAV3"/>
<evidence type="ECO:0000313" key="3">
    <source>
        <dbReference type="EMBL" id="CAD7273971.1"/>
    </source>
</evidence>
<name>A0A7R9GAV3_9CRUS</name>
<feature type="compositionally biased region" description="Basic and acidic residues" evidence="2">
    <location>
        <begin position="302"/>
        <end position="320"/>
    </location>
</feature>
<feature type="compositionally biased region" description="Polar residues" evidence="2">
    <location>
        <begin position="346"/>
        <end position="362"/>
    </location>
</feature>
<feature type="compositionally biased region" description="Polar residues" evidence="2">
    <location>
        <begin position="372"/>
        <end position="382"/>
    </location>
</feature>
<feature type="region of interest" description="Disordered" evidence="2">
    <location>
        <begin position="116"/>
        <end position="138"/>
    </location>
</feature>
<reference evidence="3" key="1">
    <citation type="submission" date="2020-11" db="EMBL/GenBank/DDBJ databases">
        <authorList>
            <person name="Tran Van P."/>
        </authorList>
    </citation>
    <scope>NUCLEOTIDE SEQUENCE</scope>
</reference>
<evidence type="ECO:0000256" key="2">
    <source>
        <dbReference type="SAM" id="MobiDB-lite"/>
    </source>
</evidence>
<accession>A0A7R9GAV3</accession>
<dbReference type="EMBL" id="OA882229">
    <property type="protein sequence ID" value="CAD7273971.1"/>
    <property type="molecule type" value="Genomic_DNA"/>
</dbReference>
<feature type="compositionally biased region" description="Basic and acidic residues" evidence="2">
    <location>
        <begin position="279"/>
        <end position="290"/>
    </location>
</feature>
<evidence type="ECO:0000256" key="1">
    <source>
        <dbReference type="SAM" id="Coils"/>
    </source>
</evidence>
<gene>
    <name evidence="3" type="ORF">NMOB1V02_LOCUS1831</name>
</gene>
<feature type="region of interest" description="Disordered" evidence="2">
    <location>
        <begin position="279"/>
        <end position="434"/>
    </location>
</feature>
<dbReference type="Proteomes" id="UP000678499">
    <property type="component" value="Unassembled WGS sequence"/>
</dbReference>
<sequence>MLNRRHSTSGIVNEIDSLQAALGEESQNLQLSQNLNTIAHNTLERARRALLHKSKCFDELEIEYKLVKMENERLRRKIDNLHRTLAATAGSAVQNLSCDVDEGSHVENTAKDLTTSHVNRDNPAAGNHEKITNSMRPIKREQRDRLVLKFPPTVDSVEMCITDDCIQSVHVEPRLADPQYISAHLEPETDHGSVAETSLTVASDQHRPTTDYAQDSETMAPVLSRTSENIPPTADSVSIGNAGKGVEDADLINTVKNLEECLRRKGKRLSITKLLKCLRDSQSDEPESIRPFHAGNEPQPSLDEKQTAEDKQKPRGKRSEYFSLTEDVRFPPQRLVPIVNRRKSGKQATETNATSVRSRQPPSHTPVDRCISTDSAFSTPQKGTIPPALRQAPPRDPFTSDEEEKAGEPVSSTSFVILRKNSRSSRESKSQQCSVNLSSNFVEKETQTNLEDCKLSRVKPTTKNSFRSRVK</sequence>
<keyword evidence="4" id="KW-1185">Reference proteome</keyword>
<feature type="coiled-coil region" evidence="1">
    <location>
        <begin position="57"/>
        <end position="84"/>
    </location>
</feature>
<dbReference type="EMBL" id="CAJPEX010000192">
    <property type="protein sequence ID" value="CAG0914123.1"/>
    <property type="molecule type" value="Genomic_DNA"/>
</dbReference>
<keyword evidence="1" id="KW-0175">Coiled coil</keyword>
<proteinExistence type="predicted"/>